<protein>
    <recommendedName>
        <fullName evidence="2">WW domain-containing protein</fullName>
    </recommendedName>
</protein>
<evidence type="ECO:0000256" key="1">
    <source>
        <dbReference type="SAM" id="MobiDB-lite"/>
    </source>
</evidence>
<dbReference type="EMBL" id="JAZDUA010000553">
    <property type="protein sequence ID" value="KAK7791179.1"/>
    <property type="molecule type" value="Genomic_DNA"/>
</dbReference>
<feature type="compositionally biased region" description="Basic and acidic residues" evidence="1">
    <location>
        <begin position="191"/>
        <end position="234"/>
    </location>
</feature>
<gene>
    <name evidence="3" type="ORF">R5R35_005386</name>
</gene>
<dbReference type="InterPro" id="IPR001202">
    <property type="entry name" value="WW_dom"/>
</dbReference>
<sequence>MPLPQFLRYRLAKRGIIHGEDADKVPDVLPPPVEEEVIAEDYDTPRKGNSNDTNDNSEAGDNTSDTELKLLGHPGCPNKYNIFHECTVFCKEKWGVGHAEPDTKYQRLKQKMLQKYPLPITWMEVYDPGSGRHYYWEYESDYVSWLPPLHPRAIIAEPASMLRQAVLPSKDSTTTTDGEKGSDAEDVEEVNVERPERHKEEKERKRDTEKRSRDDDRRDWHEDERRREGMERSKSKLRKRDSDDEEGKPSRSKEDRERKRDGGDRKGEDRHREDKERPRGKGWKGNTDGALDPMDPAAYSDTPRGTWSTGLERKNEAKTGADTTAAGPLYQMRPYPSPGDVLRANSKTSEPREGYKSTKSRRAP</sequence>
<name>A0AAN9V3W6_9ORTH</name>
<dbReference type="InterPro" id="IPR036020">
    <property type="entry name" value="WW_dom_sf"/>
</dbReference>
<dbReference type="Proteomes" id="UP001378592">
    <property type="component" value="Unassembled WGS sequence"/>
</dbReference>
<proteinExistence type="predicted"/>
<dbReference type="AlphaFoldDB" id="A0AAN9V3W6"/>
<feature type="domain" description="WW" evidence="2">
    <location>
        <begin position="116"/>
        <end position="150"/>
    </location>
</feature>
<feature type="compositionally biased region" description="Basic and acidic residues" evidence="1">
    <location>
        <begin position="247"/>
        <end position="279"/>
    </location>
</feature>
<feature type="region of interest" description="Disordered" evidence="1">
    <location>
        <begin position="167"/>
        <end position="364"/>
    </location>
</feature>
<feature type="compositionally biased region" description="Polar residues" evidence="1">
    <location>
        <begin position="47"/>
        <end position="65"/>
    </location>
</feature>
<dbReference type="SUPFAM" id="SSF51045">
    <property type="entry name" value="WW domain"/>
    <property type="match status" value="1"/>
</dbReference>
<feature type="region of interest" description="Disordered" evidence="1">
    <location>
        <begin position="20"/>
        <end position="66"/>
    </location>
</feature>
<reference evidence="3 4" key="1">
    <citation type="submission" date="2024-03" db="EMBL/GenBank/DDBJ databases">
        <title>The genome assembly and annotation of the cricket Gryllus longicercus Weissman &amp; Gray.</title>
        <authorList>
            <person name="Szrajer S."/>
            <person name="Gray D."/>
            <person name="Ylla G."/>
        </authorList>
    </citation>
    <scope>NUCLEOTIDE SEQUENCE [LARGE SCALE GENOMIC DNA]</scope>
    <source>
        <strain evidence="3">DAG 2021-001</strain>
        <tissue evidence="3">Whole body minus gut</tissue>
    </source>
</reference>
<keyword evidence="4" id="KW-1185">Reference proteome</keyword>
<feature type="compositionally biased region" description="Acidic residues" evidence="1">
    <location>
        <begin position="33"/>
        <end position="42"/>
    </location>
</feature>
<accession>A0AAN9V3W6</accession>
<dbReference type="Gene3D" id="3.40.30.10">
    <property type="entry name" value="Glutaredoxin"/>
    <property type="match status" value="1"/>
</dbReference>
<comment type="caution">
    <text evidence="3">The sequence shown here is derived from an EMBL/GenBank/DDBJ whole genome shotgun (WGS) entry which is preliminary data.</text>
</comment>
<evidence type="ECO:0000259" key="2">
    <source>
        <dbReference type="PROSITE" id="PS50020"/>
    </source>
</evidence>
<evidence type="ECO:0000313" key="3">
    <source>
        <dbReference type="EMBL" id="KAK7791179.1"/>
    </source>
</evidence>
<organism evidence="3 4">
    <name type="scientific">Gryllus longicercus</name>
    <dbReference type="NCBI Taxonomy" id="2509291"/>
    <lineage>
        <taxon>Eukaryota</taxon>
        <taxon>Metazoa</taxon>
        <taxon>Ecdysozoa</taxon>
        <taxon>Arthropoda</taxon>
        <taxon>Hexapoda</taxon>
        <taxon>Insecta</taxon>
        <taxon>Pterygota</taxon>
        <taxon>Neoptera</taxon>
        <taxon>Polyneoptera</taxon>
        <taxon>Orthoptera</taxon>
        <taxon>Ensifera</taxon>
        <taxon>Gryllidea</taxon>
        <taxon>Grylloidea</taxon>
        <taxon>Gryllidae</taxon>
        <taxon>Gryllinae</taxon>
        <taxon>Gryllus</taxon>
    </lineage>
</organism>
<dbReference type="PROSITE" id="PS50020">
    <property type="entry name" value="WW_DOMAIN_2"/>
    <property type="match status" value="1"/>
</dbReference>
<evidence type="ECO:0000313" key="4">
    <source>
        <dbReference type="Proteomes" id="UP001378592"/>
    </source>
</evidence>